<dbReference type="InterPro" id="IPR025357">
    <property type="entry name" value="DUF4261"/>
</dbReference>
<dbReference type="EMBL" id="MSZX01000017">
    <property type="protein sequence ID" value="OPA73482.1"/>
    <property type="molecule type" value="Genomic_DNA"/>
</dbReference>
<protein>
    <recommendedName>
        <fullName evidence="1">DUF4261 domain-containing protein</fullName>
    </recommendedName>
</protein>
<proteinExistence type="predicted"/>
<evidence type="ECO:0000259" key="1">
    <source>
        <dbReference type="Pfam" id="PF14080"/>
    </source>
</evidence>
<dbReference type="AlphaFoldDB" id="A0A1T2X0V7"/>
<accession>A0A1T2X0V7</accession>
<organism evidence="2 3">
    <name type="scientific">Paenibacillus selenitireducens</name>
    <dbReference type="NCBI Taxonomy" id="1324314"/>
    <lineage>
        <taxon>Bacteria</taxon>
        <taxon>Bacillati</taxon>
        <taxon>Bacillota</taxon>
        <taxon>Bacilli</taxon>
        <taxon>Bacillales</taxon>
        <taxon>Paenibacillaceae</taxon>
        <taxon>Paenibacillus</taxon>
    </lineage>
</organism>
<evidence type="ECO:0000313" key="3">
    <source>
        <dbReference type="Proteomes" id="UP000190188"/>
    </source>
</evidence>
<sequence>METNEIVEQEKDFGFARVYAVELKYKQLPKLDRNMLYEKMELYTGKVDRGEHHPDAAGLAVWEANNQEDQNLLHFFHLNYMVEFTEGEMPAQTSLMDTESRPDTDYETAIQQSWHWQEAAQVVNDCEHSLLLIDMMASGLDPKSRLQLFTGSLRAVLETAPCDAIYFRESDKLVEPSAYLAAIEEGQLLYGALNIRFYNVEGTGSDRPEGLMDSLGLAALGIPDVQCHYYDLEPDEVAGNLLNIAYYLFDRGDVIADGETIGFTEEMRWRCEHQYGLAAPHRAVIDIDPGEPYYAGRQGAEQS</sequence>
<dbReference type="Proteomes" id="UP000190188">
    <property type="component" value="Unassembled WGS sequence"/>
</dbReference>
<name>A0A1T2X0V7_9BACL</name>
<gene>
    <name evidence="2" type="ORF">BVG16_28675</name>
</gene>
<keyword evidence="3" id="KW-1185">Reference proteome</keyword>
<comment type="caution">
    <text evidence="2">The sequence shown here is derived from an EMBL/GenBank/DDBJ whole genome shotgun (WGS) entry which is preliminary data.</text>
</comment>
<dbReference type="RefSeq" id="WP_078502666.1">
    <property type="nucleotide sequence ID" value="NZ_MSZX01000017.1"/>
</dbReference>
<feature type="domain" description="DUF4261" evidence="1">
    <location>
        <begin position="213"/>
        <end position="287"/>
    </location>
</feature>
<evidence type="ECO:0000313" key="2">
    <source>
        <dbReference type="EMBL" id="OPA73482.1"/>
    </source>
</evidence>
<dbReference type="OrthoDB" id="277550at2"/>
<dbReference type="Pfam" id="PF14080">
    <property type="entry name" value="DUF4261"/>
    <property type="match status" value="1"/>
</dbReference>
<dbReference type="STRING" id="1324314.BVG16_28675"/>
<reference evidence="2 3" key="1">
    <citation type="submission" date="2017-01" db="EMBL/GenBank/DDBJ databases">
        <title>Genome analysis of Paenibacillus selenitrireducens ES3-24.</title>
        <authorList>
            <person name="Xu D."/>
            <person name="Yao R."/>
            <person name="Zheng S."/>
        </authorList>
    </citation>
    <scope>NUCLEOTIDE SEQUENCE [LARGE SCALE GENOMIC DNA]</scope>
    <source>
        <strain evidence="2 3">ES3-24</strain>
    </source>
</reference>